<sequence length="95" mass="11287">MEKRIENKLKTLIDKSGNSDIDLVVNIETKAIAYSVLCGIYARGDINEEELERAVEKLDSLIERDKRKQRERNQVLEFNQNHRENSKRTSRRKWI</sequence>
<accession>A0A923L8I3</accession>
<dbReference type="Proteomes" id="UP000637359">
    <property type="component" value="Unassembled WGS sequence"/>
</dbReference>
<dbReference type="AlphaFoldDB" id="A0A923L8I3"/>
<evidence type="ECO:0000313" key="2">
    <source>
        <dbReference type="EMBL" id="MBC5638327.1"/>
    </source>
</evidence>
<protein>
    <submittedName>
        <fullName evidence="2">Uncharacterized protein</fullName>
    </submittedName>
</protein>
<feature type="region of interest" description="Disordered" evidence="1">
    <location>
        <begin position="72"/>
        <end position="95"/>
    </location>
</feature>
<gene>
    <name evidence="2" type="ORF">H8S33_16220</name>
</gene>
<dbReference type="RefSeq" id="WP_186871035.1">
    <property type="nucleotide sequence ID" value="NZ_JACOOL010000014.1"/>
</dbReference>
<comment type="caution">
    <text evidence="2">The sequence shown here is derived from an EMBL/GenBank/DDBJ whole genome shotgun (WGS) entry which is preliminary data.</text>
</comment>
<dbReference type="EMBL" id="JACOOL010000014">
    <property type="protein sequence ID" value="MBC5638327.1"/>
    <property type="molecule type" value="Genomic_DNA"/>
</dbReference>
<organism evidence="2 3">
    <name type="scientific">Ornithinibacillus hominis</name>
    <dbReference type="NCBI Taxonomy" id="2763055"/>
    <lineage>
        <taxon>Bacteria</taxon>
        <taxon>Bacillati</taxon>
        <taxon>Bacillota</taxon>
        <taxon>Bacilli</taxon>
        <taxon>Bacillales</taxon>
        <taxon>Bacillaceae</taxon>
        <taxon>Ornithinibacillus</taxon>
    </lineage>
</organism>
<evidence type="ECO:0000313" key="3">
    <source>
        <dbReference type="Proteomes" id="UP000637359"/>
    </source>
</evidence>
<evidence type="ECO:0000256" key="1">
    <source>
        <dbReference type="SAM" id="MobiDB-lite"/>
    </source>
</evidence>
<name>A0A923L8I3_9BACI</name>
<proteinExistence type="predicted"/>
<feature type="compositionally biased region" description="Basic and acidic residues" evidence="1">
    <location>
        <begin position="72"/>
        <end position="87"/>
    </location>
</feature>
<keyword evidence="3" id="KW-1185">Reference proteome</keyword>
<reference evidence="2" key="1">
    <citation type="submission" date="2020-08" db="EMBL/GenBank/DDBJ databases">
        <title>Genome public.</title>
        <authorList>
            <person name="Liu C."/>
            <person name="Sun Q."/>
        </authorList>
    </citation>
    <scope>NUCLEOTIDE SEQUENCE</scope>
    <source>
        <strain evidence="2">BX22</strain>
    </source>
</reference>